<feature type="region of interest" description="Disordered" evidence="1">
    <location>
        <begin position="213"/>
        <end position="236"/>
    </location>
</feature>
<organism evidence="2 3">
    <name type="scientific">Xylaria arbuscula</name>
    <dbReference type="NCBI Taxonomy" id="114810"/>
    <lineage>
        <taxon>Eukaryota</taxon>
        <taxon>Fungi</taxon>
        <taxon>Dikarya</taxon>
        <taxon>Ascomycota</taxon>
        <taxon>Pezizomycotina</taxon>
        <taxon>Sordariomycetes</taxon>
        <taxon>Xylariomycetidae</taxon>
        <taxon>Xylariales</taxon>
        <taxon>Xylariaceae</taxon>
        <taxon>Xylaria</taxon>
    </lineage>
</organism>
<keyword evidence="3" id="KW-1185">Reference proteome</keyword>
<dbReference type="EMBL" id="JANPWZ010000839">
    <property type="protein sequence ID" value="KAJ3571507.1"/>
    <property type="molecule type" value="Genomic_DNA"/>
</dbReference>
<comment type="caution">
    <text evidence="2">The sequence shown here is derived from an EMBL/GenBank/DDBJ whole genome shotgun (WGS) entry which is preliminary data.</text>
</comment>
<dbReference type="Proteomes" id="UP001148614">
    <property type="component" value="Unassembled WGS sequence"/>
</dbReference>
<accession>A0A9W8TMS6</accession>
<reference evidence="2" key="1">
    <citation type="submission" date="2022-07" db="EMBL/GenBank/DDBJ databases">
        <title>Genome Sequence of Xylaria arbuscula.</title>
        <authorList>
            <person name="Buettner E."/>
        </authorList>
    </citation>
    <scope>NUCLEOTIDE SEQUENCE</scope>
    <source>
        <strain evidence="2">VT107</strain>
    </source>
</reference>
<name>A0A9W8TMS6_9PEZI</name>
<feature type="region of interest" description="Disordered" evidence="1">
    <location>
        <begin position="151"/>
        <end position="173"/>
    </location>
</feature>
<gene>
    <name evidence="2" type="ORF">NPX13_g5353</name>
</gene>
<evidence type="ECO:0000256" key="1">
    <source>
        <dbReference type="SAM" id="MobiDB-lite"/>
    </source>
</evidence>
<evidence type="ECO:0000313" key="3">
    <source>
        <dbReference type="Proteomes" id="UP001148614"/>
    </source>
</evidence>
<feature type="region of interest" description="Disordered" evidence="1">
    <location>
        <begin position="44"/>
        <end position="97"/>
    </location>
</feature>
<evidence type="ECO:0000313" key="2">
    <source>
        <dbReference type="EMBL" id="KAJ3571507.1"/>
    </source>
</evidence>
<dbReference type="AlphaFoldDB" id="A0A9W8TMS6"/>
<feature type="compositionally biased region" description="Basic and acidic residues" evidence="1">
    <location>
        <begin position="47"/>
        <end position="68"/>
    </location>
</feature>
<proteinExistence type="predicted"/>
<sequence length="236" mass="27978">MELLREECLYYEPEIREVTSMDEVQWGIDRSGWRRCLLRHNPNHYSPTEEEKVEDSPREVRVTEKPGCDESDYSDSGDVRTAFEQPRMPRGRPHLTRWPTRRQGREELVEYRSIHYFRSTAVAERILRRSTRNVHNPRVDASDKETSVIVTGVSSPASPMKSPKNKKSQRTRWTSKISNTWKDIIDFYRDYLMMHHHWAGDDYQSSCSSSIIKEEDRGRKRTRSEHTSKEKEALFN</sequence>
<protein>
    <submittedName>
        <fullName evidence="2">Uncharacterized protein</fullName>
    </submittedName>
</protein>